<dbReference type="RefSeq" id="WP_086596732.1">
    <property type="nucleotide sequence ID" value="NZ_MTSE01000023.1"/>
</dbReference>
<organism evidence="3 4">
    <name type="scientific">Hymenobacter crusticola</name>
    <dbReference type="NCBI Taxonomy" id="1770526"/>
    <lineage>
        <taxon>Bacteria</taxon>
        <taxon>Pseudomonadati</taxon>
        <taxon>Bacteroidota</taxon>
        <taxon>Cytophagia</taxon>
        <taxon>Cytophagales</taxon>
        <taxon>Hymenobacteraceae</taxon>
        <taxon>Hymenobacter</taxon>
    </lineage>
</organism>
<dbReference type="PROSITE" id="PS51186">
    <property type="entry name" value="GNAT"/>
    <property type="match status" value="1"/>
</dbReference>
<gene>
    <name evidence="3" type="ORF">BXP70_24375</name>
</gene>
<dbReference type="PANTHER" id="PTHR13947:SF37">
    <property type="entry name" value="LD18367P"/>
    <property type="match status" value="1"/>
</dbReference>
<evidence type="ECO:0000256" key="1">
    <source>
        <dbReference type="ARBA" id="ARBA00022679"/>
    </source>
</evidence>
<sequence length="168" mass="19699">MITSRTLPDVRIRRELRPGDLGYIAHLHGQLYARECGYGLHFEGYVLAGLQEFAEQYDPAKDAVWICEHDDKMVGFLLGFHRVDALQLRYFIFQPDYRGLGLGKKLMQEFLAFMHKKQYHRAYLWTTQEQTAAIALYTRFGFQLTEEKNSVAFDKELVEQRYDLLLPA</sequence>
<dbReference type="InterPro" id="IPR050769">
    <property type="entry name" value="NAT_camello-type"/>
</dbReference>
<dbReference type="InterPro" id="IPR000182">
    <property type="entry name" value="GNAT_dom"/>
</dbReference>
<keyword evidence="4" id="KW-1185">Reference proteome</keyword>
<dbReference type="SUPFAM" id="SSF55729">
    <property type="entry name" value="Acyl-CoA N-acyltransferases (Nat)"/>
    <property type="match status" value="1"/>
</dbReference>
<keyword evidence="1 3" id="KW-0808">Transferase</keyword>
<dbReference type="EMBL" id="MTSE01000023">
    <property type="protein sequence ID" value="OUJ70376.1"/>
    <property type="molecule type" value="Genomic_DNA"/>
</dbReference>
<dbReference type="InterPro" id="IPR016181">
    <property type="entry name" value="Acyl_CoA_acyltransferase"/>
</dbReference>
<comment type="caution">
    <text evidence="3">The sequence shown here is derived from an EMBL/GenBank/DDBJ whole genome shotgun (WGS) entry which is preliminary data.</text>
</comment>
<dbReference type="Proteomes" id="UP000194873">
    <property type="component" value="Unassembled WGS sequence"/>
</dbReference>
<accession>A0A243W7E9</accession>
<dbReference type="GO" id="GO:0008080">
    <property type="term" value="F:N-acetyltransferase activity"/>
    <property type="evidence" value="ECO:0007669"/>
    <property type="project" value="InterPro"/>
</dbReference>
<dbReference type="CDD" id="cd04301">
    <property type="entry name" value="NAT_SF"/>
    <property type="match status" value="1"/>
</dbReference>
<evidence type="ECO:0000259" key="2">
    <source>
        <dbReference type="PROSITE" id="PS51186"/>
    </source>
</evidence>
<dbReference type="AlphaFoldDB" id="A0A243W7E9"/>
<protein>
    <submittedName>
        <fullName evidence="3">GNAT family N-acetyltransferase</fullName>
    </submittedName>
</protein>
<name>A0A243W7E9_9BACT</name>
<dbReference type="Gene3D" id="3.40.630.30">
    <property type="match status" value="1"/>
</dbReference>
<evidence type="ECO:0000313" key="4">
    <source>
        <dbReference type="Proteomes" id="UP000194873"/>
    </source>
</evidence>
<proteinExistence type="predicted"/>
<dbReference type="PANTHER" id="PTHR13947">
    <property type="entry name" value="GNAT FAMILY N-ACETYLTRANSFERASE"/>
    <property type="match status" value="1"/>
</dbReference>
<evidence type="ECO:0000313" key="3">
    <source>
        <dbReference type="EMBL" id="OUJ70376.1"/>
    </source>
</evidence>
<reference evidence="3 4" key="1">
    <citation type="submission" date="2017-01" db="EMBL/GenBank/DDBJ databases">
        <title>A new Hymenobacter.</title>
        <authorList>
            <person name="Liang Y."/>
            <person name="Feng F."/>
        </authorList>
    </citation>
    <scope>NUCLEOTIDE SEQUENCE [LARGE SCALE GENOMIC DNA]</scope>
    <source>
        <strain evidence="3">MIMBbqt21</strain>
    </source>
</reference>
<feature type="domain" description="N-acetyltransferase" evidence="2">
    <location>
        <begin position="11"/>
        <end position="167"/>
    </location>
</feature>
<dbReference type="Pfam" id="PF00583">
    <property type="entry name" value="Acetyltransf_1"/>
    <property type="match status" value="1"/>
</dbReference>
<dbReference type="OrthoDB" id="7356080at2"/>